<feature type="transmembrane region" description="Helical" evidence="18">
    <location>
        <begin position="339"/>
        <end position="357"/>
    </location>
</feature>
<evidence type="ECO:0000256" key="7">
    <source>
        <dbReference type="ARBA" id="ARBA00022989"/>
    </source>
</evidence>
<dbReference type="GO" id="GO:0005886">
    <property type="term" value="C:plasma membrane"/>
    <property type="evidence" value="ECO:0007669"/>
    <property type="project" value="TreeGrafter"/>
</dbReference>
<evidence type="ECO:0000256" key="12">
    <source>
        <dbReference type="ARBA" id="ARBA00041185"/>
    </source>
</evidence>
<feature type="transmembrane region" description="Helical" evidence="18">
    <location>
        <begin position="50"/>
        <end position="67"/>
    </location>
</feature>
<evidence type="ECO:0000256" key="6">
    <source>
        <dbReference type="ARBA" id="ARBA00022984"/>
    </source>
</evidence>
<evidence type="ECO:0000256" key="18">
    <source>
        <dbReference type="SAM" id="Phobius"/>
    </source>
</evidence>
<evidence type="ECO:0000256" key="5">
    <source>
        <dbReference type="ARBA" id="ARBA00022960"/>
    </source>
</evidence>
<sequence>MVRKLKNYDYILLITPVFLAAFGVIMVYSASMVSAVVEGLESTFYLKKQIQWFVIAMGAYIFFLAFPYQYFKRLMKIIILGCIILLLMVLFFGETVHNATRAVKIAGYSLQPAEFVKLGLIIYLAAIYSKKQAYIQDFAKGVLPPLMITAVIISLIIMQPDLGTSAIVFVIACSIIFSSGVRFKHLAGLFVVCLGFIAVLIPRMITGERISRFVGAYQPFTHPDSTGYHLIQSYVAIGNGGLGGEGLGQSVQKLGYLWGAHTDFIMAIVAEELGVFGVVLVLGMLLLIILRGIFIGRKCKDSFGSFMAIGISTMVAIQAFVNLGAISGVLPITGVPLPFLSYGGSSLLALMIAMGILNNIAKSVKKEEAVQTVATPPTGNSYNRTTAPSAPTQSYVRKNRWQR</sequence>
<evidence type="ECO:0000256" key="14">
    <source>
        <dbReference type="ARBA" id="ARBA00044770"/>
    </source>
</evidence>
<evidence type="ECO:0000256" key="9">
    <source>
        <dbReference type="ARBA" id="ARBA00032370"/>
    </source>
</evidence>
<keyword evidence="8 18" id="KW-0472">Membrane</keyword>
<evidence type="ECO:0000256" key="8">
    <source>
        <dbReference type="ARBA" id="ARBA00023136"/>
    </source>
</evidence>
<dbReference type="GO" id="GO:0032153">
    <property type="term" value="C:cell division site"/>
    <property type="evidence" value="ECO:0007669"/>
    <property type="project" value="TreeGrafter"/>
</dbReference>
<feature type="region of interest" description="Disordered" evidence="17">
    <location>
        <begin position="375"/>
        <end position="403"/>
    </location>
</feature>
<comment type="similarity">
    <text evidence="11">Belongs to the SEDS family. FtsW subfamily.</text>
</comment>
<dbReference type="Pfam" id="PF01098">
    <property type="entry name" value="FTSW_RODA_SPOVE"/>
    <property type="match status" value="1"/>
</dbReference>
<evidence type="ECO:0000256" key="3">
    <source>
        <dbReference type="ARBA" id="ARBA00022679"/>
    </source>
</evidence>
<evidence type="ECO:0000256" key="1">
    <source>
        <dbReference type="ARBA" id="ARBA00004141"/>
    </source>
</evidence>
<gene>
    <name evidence="19" type="ORF">AB4Y30_06625</name>
</gene>
<evidence type="ECO:0000313" key="19">
    <source>
        <dbReference type="EMBL" id="XDK34021.1"/>
    </source>
</evidence>
<proteinExistence type="inferred from homology"/>
<evidence type="ECO:0000256" key="17">
    <source>
        <dbReference type="SAM" id="MobiDB-lite"/>
    </source>
</evidence>
<keyword evidence="7 18" id="KW-1133">Transmembrane helix</keyword>
<dbReference type="RefSeq" id="WP_368654699.1">
    <property type="nucleotide sequence ID" value="NZ_CP162599.1"/>
</dbReference>
<comment type="function">
    <text evidence="16">Peptidoglycan polymerase that is essential for cell division.</text>
</comment>
<feature type="transmembrane region" description="Helical" evidence="18">
    <location>
        <begin position="74"/>
        <end position="93"/>
    </location>
</feature>
<keyword evidence="4 18" id="KW-0812">Transmembrane</keyword>
<dbReference type="GO" id="GO:0009252">
    <property type="term" value="P:peptidoglycan biosynthetic process"/>
    <property type="evidence" value="ECO:0007669"/>
    <property type="project" value="UniProtKB-KW"/>
</dbReference>
<evidence type="ECO:0000256" key="15">
    <source>
        <dbReference type="ARBA" id="ARBA00049902"/>
    </source>
</evidence>
<evidence type="ECO:0000256" key="2">
    <source>
        <dbReference type="ARBA" id="ARBA00022676"/>
    </source>
</evidence>
<evidence type="ECO:0000256" key="10">
    <source>
        <dbReference type="ARBA" id="ARBA00033270"/>
    </source>
</evidence>
<dbReference type="GO" id="GO:0051301">
    <property type="term" value="P:cell division"/>
    <property type="evidence" value="ECO:0007669"/>
    <property type="project" value="InterPro"/>
</dbReference>
<keyword evidence="2" id="KW-0328">Glycosyltransferase</keyword>
<feature type="compositionally biased region" description="Polar residues" evidence="17">
    <location>
        <begin position="375"/>
        <end position="396"/>
    </location>
</feature>
<dbReference type="EMBL" id="CP162599">
    <property type="protein sequence ID" value="XDK34021.1"/>
    <property type="molecule type" value="Genomic_DNA"/>
</dbReference>
<dbReference type="GO" id="GO:0008360">
    <property type="term" value="P:regulation of cell shape"/>
    <property type="evidence" value="ECO:0007669"/>
    <property type="project" value="UniProtKB-KW"/>
</dbReference>
<dbReference type="GO" id="GO:0008955">
    <property type="term" value="F:peptidoglycan glycosyltransferase activity"/>
    <property type="evidence" value="ECO:0007669"/>
    <property type="project" value="UniProtKB-EC"/>
</dbReference>
<feature type="transmembrane region" description="Helical" evidence="18">
    <location>
        <begin position="12"/>
        <end position="30"/>
    </location>
</feature>
<protein>
    <recommendedName>
        <fullName evidence="12">Probable peptidoglycan glycosyltransferase FtsW</fullName>
        <ecNumber evidence="14">2.4.99.28</ecNumber>
    </recommendedName>
    <alternativeName>
        <fullName evidence="13">Cell division protein FtsW</fullName>
    </alternativeName>
    <alternativeName>
        <fullName evidence="10">Cell wall polymerase</fullName>
    </alternativeName>
    <alternativeName>
        <fullName evidence="9">Peptidoglycan polymerase</fullName>
    </alternativeName>
</protein>
<keyword evidence="3" id="KW-0808">Transferase</keyword>
<feature type="transmembrane region" description="Helical" evidence="18">
    <location>
        <begin position="186"/>
        <end position="205"/>
    </location>
</feature>
<organism evidence="19">
    <name type="scientific">Ornithinibacillus sp. 4-3</name>
    <dbReference type="NCBI Taxonomy" id="3231488"/>
    <lineage>
        <taxon>Bacteria</taxon>
        <taxon>Bacillati</taxon>
        <taxon>Bacillota</taxon>
        <taxon>Bacilli</taxon>
        <taxon>Bacillales</taxon>
        <taxon>Bacillaceae</taxon>
        <taxon>Ornithinibacillus</taxon>
    </lineage>
</organism>
<feature type="transmembrane region" description="Helical" evidence="18">
    <location>
        <begin position="306"/>
        <end position="333"/>
    </location>
</feature>
<feature type="transmembrane region" description="Helical" evidence="18">
    <location>
        <begin position="138"/>
        <end position="157"/>
    </location>
</feature>
<comment type="subcellular location">
    <subcellularLocation>
        <location evidence="1">Membrane</location>
        <topology evidence="1">Multi-pass membrane protein</topology>
    </subcellularLocation>
</comment>
<accession>A0AB39HNS7</accession>
<dbReference type="PANTHER" id="PTHR30474:SF2">
    <property type="entry name" value="PEPTIDOGLYCAN GLYCOSYLTRANSFERASE FTSW-RELATED"/>
    <property type="match status" value="1"/>
</dbReference>
<comment type="catalytic activity">
    <reaction evidence="15">
        <text>[GlcNAc-(1-&gt;4)-Mur2Ac(oyl-L-Ala-gamma-D-Glu-L-Lys-D-Ala-D-Ala)](n)-di-trans,octa-cis-undecaprenyl diphosphate + beta-D-GlcNAc-(1-&gt;4)-Mur2Ac(oyl-L-Ala-gamma-D-Glu-L-Lys-D-Ala-D-Ala)-di-trans,octa-cis-undecaprenyl diphosphate = [GlcNAc-(1-&gt;4)-Mur2Ac(oyl-L-Ala-gamma-D-Glu-L-Lys-D-Ala-D-Ala)](n+1)-di-trans,octa-cis-undecaprenyl diphosphate + di-trans,octa-cis-undecaprenyl diphosphate + H(+)</text>
        <dbReference type="Rhea" id="RHEA:23708"/>
        <dbReference type="Rhea" id="RHEA-COMP:9602"/>
        <dbReference type="Rhea" id="RHEA-COMP:9603"/>
        <dbReference type="ChEBI" id="CHEBI:15378"/>
        <dbReference type="ChEBI" id="CHEBI:58405"/>
        <dbReference type="ChEBI" id="CHEBI:60033"/>
        <dbReference type="ChEBI" id="CHEBI:78435"/>
        <dbReference type="EC" id="2.4.99.28"/>
    </reaction>
</comment>
<feature type="transmembrane region" description="Helical" evidence="18">
    <location>
        <begin position="273"/>
        <end position="294"/>
    </location>
</feature>
<dbReference type="InterPro" id="IPR001182">
    <property type="entry name" value="FtsW/RodA"/>
</dbReference>
<dbReference type="InterPro" id="IPR018365">
    <property type="entry name" value="Cell_cycle_FtsW-rel_CS"/>
</dbReference>
<dbReference type="AlphaFoldDB" id="A0AB39HNS7"/>
<evidence type="ECO:0000256" key="11">
    <source>
        <dbReference type="ARBA" id="ARBA00038053"/>
    </source>
</evidence>
<evidence type="ECO:0000256" key="13">
    <source>
        <dbReference type="ARBA" id="ARBA00041418"/>
    </source>
</evidence>
<dbReference type="PANTHER" id="PTHR30474">
    <property type="entry name" value="CELL CYCLE PROTEIN"/>
    <property type="match status" value="1"/>
</dbReference>
<dbReference type="GO" id="GO:0015648">
    <property type="term" value="F:lipid-linked peptidoglycan transporter activity"/>
    <property type="evidence" value="ECO:0007669"/>
    <property type="project" value="TreeGrafter"/>
</dbReference>
<evidence type="ECO:0000256" key="16">
    <source>
        <dbReference type="ARBA" id="ARBA00049966"/>
    </source>
</evidence>
<keyword evidence="6" id="KW-0573">Peptidoglycan synthesis</keyword>
<keyword evidence="5" id="KW-0133">Cell shape</keyword>
<name>A0AB39HNS7_9BACI</name>
<feature type="transmembrane region" description="Helical" evidence="18">
    <location>
        <begin position="105"/>
        <end position="126"/>
    </location>
</feature>
<reference evidence="19" key="1">
    <citation type="submission" date="2024-07" db="EMBL/GenBank/DDBJ databases">
        <title>Halotolerant mesophilic bacterium Ornithinibacillus sp. 4-3, sp. nov., isolated from soil.</title>
        <authorList>
            <person name="Sidarenka A.V."/>
            <person name="Guliayeva D.E."/>
            <person name="Leanovich S.I."/>
            <person name="Hileuskaya K.S."/>
            <person name="Akhremchuk A.E."/>
            <person name="Sikolenko M.A."/>
            <person name="Valentovich L.N."/>
        </authorList>
    </citation>
    <scope>NUCLEOTIDE SEQUENCE</scope>
    <source>
        <strain evidence="19">4-3</strain>
    </source>
</reference>
<evidence type="ECO:0000256" key="4">
    <source>
        <dbReference type="ARBA" id="ARBA00022692"/>
    </source>
</evidence>
<feature type="transmembrane region" description="Helical" evidence="18">
    <location>
        <begin position="163"/>
        <end position="181"/>
    </location>
</feature>
<dbReference type="EC" id="2.4.99.28" evidence="14"/>
<dbReference type="PROSITE" id="PS00428">
    <property type="entry name" value="FTSW_RODA_SPOVE"/>
    <property type="match status" value="1"/>
</dbReference>